<gene>
    <name evidence="1" type="ORF">RI129_003623</name>
</gene>
<evidence type="ECO:0000313" key="2">
    <source>
        <dbReference type="Proteomes" id="UP001329430"/>
    </source>
</evidence>
<reference evidence="1 2" key="1">
    <citation type="journal article" date="2024" name="Insects">
        <title>An Improved Chromosome-Level Genome Assembly of the Firefly Pyrocoelia pectoralis.</title>
        <authorList>
            <person name="Fu X."/>
            <person name="Meyer-Rochow V.B."/>
            <person name="Ballantyne L."/>
            <person name="Zhu X."/>
        </authorList>
    </citation>
    <scope>NUCLEOTIDE SEQUENCE [LARGE SCALE GENOMIC DNA]</scope>
    <source>
        <strain evidence="1">XCY_ONT2</strain>
    </source>
</reference>
<name>A0AAN7VPV4_9COLE</name>
<dbReference type="GO" id="GO:0043248">
    <property type="term" value="P:proteasome assembly"/>
    <property type="evidence" value="ECO:0007669"/>
    <property type="project" value="InterPro"/>
</dbReference>
<sequence length="131" mass="15232">MEKKAIETEKIPLTFKPSQFKLHTFHSEVADRRIVYQVIKMLTSTFICVNYENELTFSDLSLVLTNNSNKPISTQLIGNFSEDSTKNMGMRLCKKLKKNIYLSCNVNNDRFTLPLVEKQLVMEMNKCPDKF</sequence>
<comment type="caution">
    <text evidence="1">The sequence shown here is derived from an EMBL/GenBank/DDBJ whole genome shotgun (WGS) entry which is preliminary data.</text>
</comment>
<dbReference type="PANTHER" id="PTHR33559:SF1">
    <property type="entry name" value="PROTEASOME ASSEMBLY CHAPERONE 4"/>
    <property type="match status" value="1"/>
</dbReference>
<dbReference type="PANTHER" id="PTHR33559">
    <property type="entry name" value="PROTEASOME ASSEMBLY CHAPERONE 4"/>
    <property type="match status" value="1"/>
</dbReference>
<keyword evidence="2" id="KW-1185">Reference proteome</keyword>
<evidence type="ECO:0008006" key="3">
    <source>
        <dbReference type="Google" id="ProtNLM"/>
    </source>
</evidence>
<protein>
    <recommendedName>
        <fullName evidence="3">Proteasome assembly chaperone 4</fullName>
    </recommendedName>
</protein>
<organism evidence="1 2">
    <name type="scientific">Pyrocoelia pectoralis</name>
    <dbReference type="NCBI Taxonomy" id="417401"/>
    <lineage>
        <taxon>Eukaryota</taxon>
        <taxon>Metazoa</taxon>
        <taxon>Ecdysozoa</taxon>
        <taxon>Arthropoda</taxon>
        <taxon>Hexapoda</taxon>
        <taxon>Insecta</taxon>
        <taxon>Pterygota</taxon>
        <taxon>Neoptera</taxon>
        <taxon>Endopterygota</taxon>
        <taxon>Coleoptera</taxon>
        <taxon>Polyphaga</taxon>
        <taxon>Elateriformia</taxon>
        <taxon>Elateroidea</taxon>
        <taxon>Lampyridae</taxon>
        <taxon>Lampyrinae</taxon>
        <taxon>Pyrocoelia</taxon>
    </lineage>
</organism>
<dbReference type="AlphaFoldDB" id="A0AAN7VPV4"/>
<accession>A0AAN7VPV4</accession>
<dbReference type="Pfam" id="PF16093">
    <property type="entry name" value="PAC4"/>
    <property type="match status" value="1"/>
</dbReference>
<dbReference type="InterPro" id="IPR032157">
    <property type="entry name" value="PAC4"/>
</dbReference>
<evidence type="ECO:0000313" key="1">
    <source>
        <dbReference type="EMBL" id="KAK5648731.1"/>
    </source>
</evidence>
<dbReference type="EMBL" id="JAVRBK010000002">
    <property type="protein sequence ID" value="KAK5648731.1"/>
    <property type="molecule type" value="Genomic_DNA"/>
</dbReference>
<proteinExistence type="predicted"/>
<dbReference type="Proteomes" id="UP001329430">
    <property type="component" value="Chromosome 2"/>
</dbReference>